<dbReference type="PROSITE" id="PS51721">
    <property type="entry name" value="G_CP"/>
    <property type="match status" value="1"/>
</dbReference>
<dbReference type="STRING" id="156980.SAMN04489745_1816"/>
<keyword evidence="7 10" id="KW-0862">Zinc</keyword>
<evidence type="ECO:0000256" key="10">
    <source>
        <dbReference type="HAMAP-Rule" id="MF_01820"/>
    </source>
</evidence>
<dbReference type="GO" id="GO:0003924">
    <property type="term" value="F:GTPase activity"/>
    <property type="evidence" value="ECO:0007669"/>
    <property type="project" value="UniProtKB-UniRule"/>
</dbReference>
<feature type="region of interest" description="Disordered" evidence="11">
    <location>
        <begin position="346"/>
        <end position="370"/>
    </location>
</feature>
<dbReference type="EC" id="3.6.1.-" evidence="10"/>
<feature type="binding site" evidence="10">
    <location>
        <begin position="207"/>
        <end position="215"/>
    </location>
    <ligand>
        <name>GTP</name>
        <dbReference type="ChEBI" id="CHEBI:37565"/>
    </ligand>
</feature>
<keyword evidence="3 10" id="KW-0479">Metal-binding</keyword>
<dbReference type="SUPFAM" id="SSF52540">
    <property type="entry name" value="P-loop containing nucleoside triphosphate hydrolases"/>
    <property type="match status" value="1"/>
</dbReference>
<dbReference type="Pfam" id="PF03193">
    <property type="entry name" value="RsgA_GTPase"/>
    <property type="match status" value="1"/>
</dbReference>
<protein>
    <recommendedName>
        <fullName evidence="10">Small ribosomal subunit biogenesis GTPase RsgA</fullName>
        <ecNumber evidence="10">3.6.1.-</ecNumber>
    </recommendedName>
</protein>
<evidence type="ECO:0000256" key="1">
    <source>
        <dbReference type="ARBA" id="ARBA00022490"/>
    </source>
</evidence>
<comment type="function">
    <text evidence="10">One of several proteins that assist in the late maturation steps of the functional core of the 30S ribosomal subunit. Helps release RbfA from mature subunits. May play a role in the assembly of ribosomal proteins into the subunit. Circularly permuted GTPase that catalyzes slow GTP hydrolysis, GTPase activity is stimulated by the 30S ribosomal subunit.</text>
</comment>
<dbReference type="GO" id="GO:0042274">
    <property type="term" value="P:ribosomal small subunit biogenesis"/>
    <property type="evidence" value="ECO:0007669"/>
    <property type="project" value="UniProtKB-UniRule"/>
</dbReference>
<dbReference type="GO" id="GO:0005737">
    <property type="term" value="C:cytoplasm"/>
    <property type="evidence" value="ECO:0007669"/>
    <property type="project" value="UniProtKB-SubCell"/>
</dbReference>
<dbReference type="InterPro" id="IPR030378">
    <property type="entry name" value="G_CP_dom"/>
</dbReference>
<comment type="subunit">
    <text evidence="10">Monomer. Associates with 30S ribosomal subunit, binds 16S rRNA.</text>
</comment>
<evidence type="ECO:0000256" key="11">
    <source>
        <dbReference type="SAM" id="MobiDB-lite"/>
    </source>
</evidence>
<dbReference type="PANTHER" id="PTHR32120">
    <property type="entry name" value="SMALL RIBOSOMAL SUBUNIT BIOGENESIS GTPASE RSGA"/>
    <property type="match status" value="1"/>
</dbReference>
<feature type="binding site" evidence="10">
    <location>
        <position position="295"/>
    </location>
    <ligand>
        <name>Zn(2+)</name>
        <dbReference type="ChEBI" id="CHEBI:29105"/>
    </ligand>
</feature>
<feature type="binding site" evidence="10">
    <location>
        <position position="301"/>
    </location>
    <ligand>
        <name>Zn(2+)</name>
        <dbReference type="ChEBI" id="CHEBI:29105"/>
    </ligand>
</feature>
<dbReference type="Gene3D" id="3.40.50.300">
    <property type="entry name" value="P-loop containing nucleotide triphosphate hydrolases"/>
    <property type="match status" value="1"/>
</dbReference>
<comment type="cofactor">
    <cofactor evidence="10">
        <name>Zn(2+)</name>
        <dbReference type="ChEBI" id="CHEBI:29105"/>
    </cofactor>
    <text evidence="10">Binds 1 zinc ion per subunit.</text>
</comment>
<dbReference type="PROSITE" id="PS50936">
    <property type="entry name" value="ENGC_GTPASE"/>
    <property type="match status" value="1"/>
</dbReference>
<evidence type="ECO:0000259" key="12">
    <source>
        <dbReference type="PROSITE" id="PS50936"/>
    </source>
</evidence>
<evidence type="ECO:0000256" key="3">
    <source>
        <dbReference type="ARBA" id="ARBA00022723"/>
    </source>
</evidence>
<keyword evidence="15" id="KW-1185">Reference proteome</keyword>
<feature type="binding site" evidence="10">
    <location>
        <position position="293"/>
    </location>
    <ligand>
        <name>Zn(2+)</name>
        <dbReference type="ChEBI" id="CHEBI:29105"/>
    </ligand>
</feature>
<dbReference type="EMBL" id="FNSN01000003">
    <property type="protein sequence ID" value="SEC00228.1"/>
    <property type="molecule type" value="Genomic_DNA"/>
</dbReference>
<evidence type="ECO:0000256" key="8">
    <source>
        <dbReference type="ARBA" id="ARBA00022884"/>
    </source>
</evidence>
<evidence type="ECO:0000313" key="14">
    <source>
        <dbReference type="EMBL" id="SEC00228.1"/>
    </source>
</evidence>
<evidence type="ECO:0000256" key="7">
    <source>
        <dbReference type="ARBA" id="ARBA00022833"/>
    </source>
</evidence>
<dbReference type="InterPro" id="IPR004881">
    <property type="entry name" value="Ribosome_biogen_GTPase_RsgA"/>
</dbReference>
<evidence type="ECO:0000256" key="6">
    <source>
        <dbReference type="ARBA" id="ARBA00022801"/>
    </source>
</evidence>
<evidence type="ECO:0000256" key="9">
    <source>
        <dbReference type="ARBA" id="ARBA00023134"/>
    </source>
</evidence>
<reference evidence="14 15" key="1">
    <citation type="submission" date="2016-10" db="EMBL/GenBank/DDBJ databases">
        <authorList>
            <person name="de Groot N.N."/>
        </authorList>
    </citation>
    <scope>NUCLEOTIDE SEQUENCE [LARGE SCALE GENOMIC DNA]</scope>
    <source>
        <strain evidence="14 15">DSM 10495</strain>
    </source>
</reference>
<dbReference type="InterPro" id="IPR027417">
    <property type="entry name" value="P-loop_NTPase"/>
</dbReference>
<dbReference type="GO" id="GO:0005525">
    <property type="term" value="F:GTP binding"/>
    <property type="evidence" value="ECO:0007669"/>
    <property type="project" value="UniProtKB-UniRule"/>
</dbReference>
<evidence type="ECO:0000256" key="4">
    <source>
        <dbReference type="ARBA" id="ARBA00022730"/>
    </source>
</evidence>
<dbReference type="RefSeq" id="WP_066210523.1">
    <property type="nucleotide sequence ID" value="NZ_FNSN01000003.1"/>
</dbReference>
<comment type="similarity">
    <text evidence="10">Belongs to the TRAFAC class YlqF/YawG GTPase family. RsgA subfamily.</text>
</comment>
<dbReference type="HAMAP" id="MF_01820">
    <property type="entry name" value="GTPase_RsgA"/>
    <property type="match status" value="1"/>
</dbReference>
<dbReference type="Gene3D" id="1.10.40.50">
    <property type="entry name" value="Probable gtpase engc, domain 3"/>
    <property type="match status" value="1"/>
</dbReference>
<dbReference type="CDD" id="cd01854">
    <property type="entry name" value="YjeQ_EngC"/>
    <property type="match status" value="1"/>
</dbReference>
<dbReference type="GO" id="GO:0019843">
    <property type="term" value="F:rRNA binding"/>
    <property type="evidence" value="ECO:0007669"/>
    <property type="project" value="UniProtKB-KW"/>
</dbReference>
<organism evidence="14 15">
    <name type="scientific">Arthrobacter woluwensis</name>
    <dbReference type="NCBI Taxonomy" id="156980"/>
    <lineage>
        <taxon>Bacteria</taxon>
        <taxon>Bacillati</taxon>
        <taxon>Actinomycetota</taxon>
        <taxon>Actinomycetes</taxon>
        <taxon>Micrococcales</taxon>
        <taxon>Micrococcaceae</taxon>
        <taxon>Arthrobacter</taxon>
    </lineage>
</organism>
<evidence type="ECO:0000256" key="2">
    <source>
        <dbReference type="ARBA" id="ARBA00022517"/>
    </source>
</evidence>
<evidence type="ECO:0000256" key="5">
    <source>
        <dbReference type="ARBA" id="ARBA00022741"/>
    </source>
</evidence>
<evidence type="ECO:0000259" key="13">
    <source>
        <dbReference type="PROSITE" id="PS51721"/>
    </source>
</evidence>
<proteinExistence type="inferred from homology"/>
<dbReference type="Proteomes" id="UP000182652">
    <property type="component" value="Unassembled WGS sequence"/>
</dbReference>
<evidence type="ECO:0000313" key="15">
    <source>
        <dbReference type="Proteomes" id="UP000182652"/>
    </source>
</evidence>
<keyword evidence="8 10" id="KW-0694">RNA-binding</keyword>
<sequence>MTSSLHETSESPLLRAHGWDPEWHETFTQLADPGTSPARVLRAERGLCEVITAHGPGRVHLLGSPGVGHGLWPTTGDWISMVPATSSTAAHLGSVLPRRTLLARATAGGDSQEQALAANVDTVVVAVSLASPLRHSRTERLLALAWASGATPVVALTKADTHPDPETALEELGPVALGVRVVATSAETEAGVDELRAAISGTVALIGPSGAGKSTLGNRLLGADLLATGEVRAVDGKGRHTTAWRELLPMPDGGVLLDTPGLRSAGVTGSEEGVSDAFSDLEDLAAQCRFSDCAHTTEPGCAVQAAISEGTLTERRLQSYRKLQREAERMAARTDARLRSERLAQMKSMAHQHRAFAKERGLAKNRDRRR</sequence>
<dbReference type="AlphaFoldDB" id="A0A1H4NZF3"/>
<keyword evidence="6 10" id="KW-0378">Hydrolase</keyword>
<feature type="domain" description="CP-type G" evidence="13">
    <location>
        <begin position="109"/>
        <end position="265"/>
    </location>
</feature>
<name>A0A1H4NZF3_9MICC</name>
<feature type="binding site" evidence="10">
    <location>
        <position position="288"/>
    </location>
    <ligand>
        <name>Zn(2+)</name>
        <dbReference type="ChEBI" id="CHEBI:29105"/>
    </ligand>
</feature>
<feature type="compositionally biased region" description="Basic and acidic residues" evidence="11">
    <location>
        <begin position="356"/>
        <end position="370"/>
    </location>
</feature>
<keyword evidence="4 10" id="KW-0699">rRNA-binding</keyword>
<dbReference type="GO" id="GO:0046872">
    <property type="term" value="F:metal ion binding"/>
    <property type="evidence" value="ECO:0007669"/>
    <property type="project" value="UniProtKB-KW"/>
</dbReference>
<feature type="binding site" evidence="10">
    <location>
        <begin position="157"/>
        <end position="160"/>
    </location>
    <ligand>
        <name>GTP</name>
        <dbReference type="ChEBI" id="CHEBI:37565"/>
    </ligand>
</feature>
<dbReference type="PANTHER" id="PTHR32120:SF10">
    <property type="entry name" value="SMALL RIBOSOMAL SUBUNIT BIOGENESIS GTPASE RSGA"/>
    <property type="match status" value="1"/>
</dbReference>
<keyword evidence="9 10" id="KW-0342">GTP-binding</keyword>
<accession>A0A1H4NZF3</accession>
<gene>
    <name evidence="10" type="primary">rsgA</name>
    <name evidence="14" type="ORF">SAMN04489745_1816</name>
</gene>
<dbReference type="InterPro" id="IPR010914">
    <property type="entry name" value="RsgA_GTPase_dom"/>
</dbReference>
<keyword evidence="1 10" id="KW-0963">Cytoplasm</keyword>
<keyword evidence="5 10" id="KW-0547">Nucleotide-binding</keyword>
<comment type="subcellular location">
    <subcellularLocation>
        <location evidence="10">Cytoplasm</location>
    </subcellularLocation>
</comment>
<keyword evidence="2 10" id="KW-0690">Ribosome biogenesis</keyword>
<feature type="domain" description="EngC GTPase" evidence="12">
    <location>
        <begin position="118"/>
        <end position="263"/>
    </location>
</feature>
<dbReference type="NCBIfam" id="TIGR00157">
    <property type="entry name" value="ribosome small subunit-dependent GTPase A"/>
    <property type="match status" value="1"/>
</dbReference>